<organism evidence="2 3">
    <name type="scientific">Nitrospira moscoviensis</name>
    <dbReference type="NCBI Taxonomy" id="42253"/>
    <lineage>
        <taxon>Bacteria</taxon>
        <taxon>Pseudomonadati</taxon>
        <taxon>Nitrospirota</taxon>
        <taxon>Nitrospiria</taxon>
        <taxon>Nitrospirales</taxon>
        <taxon>Nitrospiraceae</taxon>
        <taxon>Nitrospira</taxon>
    </lineage>
</organism>
<dbReference type="OrthoDB" id="9788281at2"/>
<sequence>MHSPAVVRTRRLRLPPALCVAVLLPTAGSAWAEGKTDKPFHALTVDAKGVEMEVRHVALPTVTITLADGKRREFPLALAGSFKGQSDFGEVDLPVAELKRLTFK</sequence>
<evidence type="ECO:0000256" key="1">
    <source>
        <dbReference type="SAM" id="SignalP"/>
    </source>
</evidence>
<feature type="signal peptide" evidence="1">
    <location>
        <begin position="1"/>
        <end position="32"/>
    </location>
</feature>
<reference evidence="2 3" key="1">
    <citation type="journal article" date="2015" name="Proc. Natl. Acad. Sci. U.S.A.">
        <title>Expanded metabolic versatility of ubiquitous nitrite-oxidizing bacteria from the genus Nitrospira.</title>
        <authorList>
            <person name="Koch H."/>
            <person name="Lucker S."/>
            <person name="Albertsen M."/>
            <person name="Kitzinger K."/>
            <person name="Herbold C."/>
            <person name="Spieck E."/>
            <person name="Nielsen P.H."/>
            <person name="Wagner M."/>
            <person name="Daims H."/>
        </authorList>
    </citation>
    <scope>NUCLEOTIDE SEQUENCE [LARGE SCALE GENOMIC DNA]</scope>
    <source>
        <strain evidence="2 3">NSP M-1</strain>
    </source>
</reference>
<evidence type="ECO:0000313" key="2">
    <source>
        <dbReference type="EMBL" id="ALA57316.1"/>
    </source>
</evidence>
<accession>A0A0K2G8L3</accession>
<gene>
    <name evidence="2" type="ORF">NITMOv2_0881</name>
</gene>
<evidence type="ECO:0000313" key="3">
    <source>
        <dbReference type="Proteomes" id="UP000069205"/>
    </source>
</evidence>
<dbReference type="Proteomes" id="UP000069205">
    <property type="component" value="Chromosome"/>
</dbReference>
<dbReference type="EMBL" id="CP011801">
    <property type="protein sequence ID" value="ALA57316.1"/>
    <property type="molecule type" value="Genomic_DNA"/>
</dbReference>
<dbReference type="AlphaFoldDB" id="A0A0K2G8L3"/>
<keyword evidence="3" id="KW-1185">Reference proteome</keyword>
<dbReference type="RefSeq" id="WP_053378672.1">
    <property type="nucleotide sequence ID" value="NZ_CP011801.1"/>
</dbReference>
<keyword evidence="1" id="KW-0732">Signal</keyword>
<dbReference type="PATRIC" id="fig|42253.5.peg.863"/>
<dbReference type="STRING" id="42253.NITMOv2_0881"/>
<name>A0A0K2G8L3_NITMO</name>
<feature type="chain" id="PRO_5005476745" evidence="1">
    <location>
        <begin position="33"/>
        <end position="104"/>
    </location>
</feature>
<dbReference type="KEGG" id="nmv:NITMOv2_0881"/>
<proteinExistence type="predicted"/>
<protein>
    <submittedName>
        <fullName evidence="2">Uncharacterized protein</fullName>
    </submittedName>
</protein>